<sequence length="146" mass="15577">MGDNTDSMRAGAHGVLRGNAVYDHYDGTTVIKRFDFCYETDGLAVPTSISLDTTTAPQWRAFADNVRRGVTCSILACDCRGSVGINHRDGKVEFYAQKGGGDGDGSISVIFAAAMCVDAIEACTAAYEEHTLEARARVPDDFVSIG</sequence>
<dbReference type="Proteomes" id="UP001253637">
    <property type="component" value="Segment"/>
</dbReference>
<protein>
    <submittedName>
        <fullName evidence="1">Uncharacterized protein</fullName>
    </submittedName>
</protein>
<dbReference type="EMBL" id="LC625835">
    <property type="protein sequence ID" value="BCU02677.1"/>
    <property type="molecule type" value="Genomic_DNA"/>
</dbReference>
<reference evidence="1" key="1">
    <citation type="submission" date="2021-04" db="EMBL/GenBank/DDBJ databases">
        <title>Draft Genome Sequence of Pandoravirus japonicus, Isolated from the Sabaishi River of Niigata, Japan.</title>
        <authorList>
            <person name="Hosokawa N."/>
            <person name="Takahashi H."/>
            <person name="Aoki K."/>
            <person name="Takemura M."/>
        </authorList>
    </citation>
    <scope>NUCLEOTIDE SEQUENCE</scope>
</reference>
<proteinExistence type="predicted"/>
<evidence type="ECO:0000313" key="2">
    <source>
        <dbReference type="Proteomes" id="UP001253637"/>
    </source>
</evidence>
<dbReference type="InterPro" id="IPR043911">
    <property type="entry name" value="DUF5766"/>
</dbReference>
<dbReference type="Pfam" id="PF19070">
    <property type="entry name" value="DUF5766"/>
    <property type="match status" value="1"/>
</dbReference>
<name>A0A811BNZ6_9VIRU</name>
<evidence type="ECO:0000313" key="1">
    <source>
        <dbReference type="EMBL" id="BCU02677.1"/>
    </source>
</evidence>
<accession>A0A811BNZ6</accession>
<organism evidence="1 2">
    <name type="scientific">Pandoravirus japonicus</name>
    <dbReference type="NCBI Taxonomy" id="2823154"/>
    <lineage>
        <taxon>Viruses</taxon>
        <taxon>Pandoravirus</taxon>
    </lineage>
</organism>